<keyword evidence="9 11" id="KW-0472">Membrane</keyword>
<comment type="subcellular location">
    <subcellularLocation>
        <location evidence="1 11">Cell outer membrane</location>
        <topology evidence="1 11">Multi-pass membrane protein</topology>
    </subcellularLocation>
</comment>
<evidence type="ECO:0000256" key="6">
    <source>
        <dbReference type="ARBA" id="ARBA00023004"/>
    </source>
</evidence>
<evidence type="ECO:0000256" key="10">
    <source>
        <dbReference type="ARBA" id="ARBA00023237"/>
    </source>
</evidence>
<evidence type="ECO:0000256" key="4">
    <source>
        <dbReference type="ARBA" id="ARBA00022496"/>
    </source>
</evidence>
<evidence type="ECO:0000313" key="16">
    <source>
        <dbReference type="EMBL" id="SON48947.1"/>
    </source>
</evidence>
<keyword evidence="16" id="KW-0675">Receptor</keyword>
<comment type="similarity">
    <text evidence="11 12">Belongs to the TonB-dependent receptor family.</text>
</comment>
<organism evidence="16 17">
    <name type="scientific">Vibrio tapetis subsp. tapetis</name>
    <dbReference type="NCBI Taxonomy" id="1671868"/>
    <lineage>
        <taxon>Bacteria</taxon>
        <taxon>Pseudomonadati</taxon>
        <taxon>Pseudomonadota</taxon>
        <taxon>Gammaproteobacteria</taxon>
        <taxon>Vibrionales</taxon>
        <taxon>Vibrionaceae</taxon>
        <taxon>Vibrio</taxon>
    </lineage>
</organism>
<keyword evidence="17" id="KW-1185">Reference proteome</keyword>
<keyword evidence="3 11" id="KW-1134">Transmembrane beta strand</keyword>
<evidence type="ECO:0000256" key="2">
    <source>
        <dbReference type="ARBA" id="ARBA00022448"/>
    </source>
</evidence>
<dbReference type="InterPro" id="IPR012910">
    <property type="entry name" value="Plug_dom"/>
</dbReference>
<evidence type="ECO:0000256" key="11">
    <source>
        <dbReference type="PROSITE-ProRule" id="PRU01360"/>
    </source>
</evidence>
<gene>
    <name evidence="16" type="ORF">VTAP4600_A0968</name>
</gene>
<evidence type="ECO:0000259" key="15">
    <source>
        <dbReference type="Pfam" id="PF07715"/>
    </source>
</evidence>
<dbReference type="InterPro" id="IPR036942">
    <property type="entry name" value="Beta-barrel_TonB_sf"/>
</dbReference>
<keyword evidence="8 12" id="KW-0798">TonB box</keyword>
<feature type="region of interest" description="Disordered" evidence="13">
    <location>
        <begin position="421"/>
        <end position="443"/>
    </location>
</feature>
<dbReference type="Gene3D" id="2.40.170.20">
    <property type="entry name" value="TonB-dependent receptor, beta-barrel domain"/>
    <property type="match status" value="1"/>
</dbReference>
<proteinExistence type="inferred from homology"/>
<dbReference type="SUPFAM" id="SSF56935">
    <property type="entry name" value="Porins"/>
    <property type="match status" value="1"/>
</dbReference>
<evidence type="ECO:0000256" key="3">
    <source>
        <dbReference type="ARBA" id="ARBA00022452"/>
    </source>
</evidence>
<dbReference type="Pfam" id="PF07715">
    <property type="entry name" value="Plug"/>
    <property type="match status" value="1"/>
</dbReference>
<feature type="domain" description="TonB-dependent receptor plug" evidence="15">
    <location>
        <begin position="56"/>
        <end position="168"/>
    </location>
</feature>
<feature type="domain" description="TonB-dependent receptor-like beta-barrel" evidence="14">
    <location>
        <begin position="228"/>
        <end position="649"/>
    </location>
</feature>
<dbReference type="InterPro" id="IPR039426">
    <property type="entry name" value="TonB-dep_rcpt-like"/>
</dbReference>
<evidence type="ECO:0000259" key="14">
    <source>
        <dbReference type="Pfam" id="PF00593"/>
    </source>
</evidence>
<keyword evidence="5 11" id="KW-0812">Transmembrane</keyword>
<dbReference type="EMBL" id="LT960611">
    <property type="protein sequence ID" value="SON48947.1"/>
    <property type="molecule type" value="Genomic_DNA"/>
</dbReference>
<keyword evidence="2 11" id="KW-0813">Transport</keyword>
<name>A0A2N8ZAP3_9VIBR</name>
<evidence type="ECO:0000256" key="9">
    <source>
        <dbReference type="ARBA" id="ARBA00023136"/>
    </source>
</evidence>
<feature type="compositionally biased region" description="Polar residues" evidence="13">
    <location>
        <begin position="429"/>
        <end position="443"/>
    </location>
</feature>
<evidence type="ECO:0000313" key="17">
    <source>
        <dbReference type="Proteomes" id="UP000235828"/>
    </source>
</evidence>
<dbReference type="PROSITE" id="PS52016">
    <property type="entry name" value="TONB_DEPENDENT_REC_3"/>
    <property type="match status" value="1"/>
</dbReference>
<dbReference type="PANTHER" id="PTHR32552">
    <property type="entry name" value="FERRICHROME IRON RECEPTOR-RELATED"/>
    <property type="match status" value="1"/>
</dbReference>
<keyword evidence="10 11" id="KW-0998">Cell outer membrane</keyword>
<dbReference type="InterPro" id="IPR000531">
    <property type="entry name" value="Beta-barrel_TonB"/>
</dbReference>
<keyword evidence="7" id="KW-0406">Ion transport</keyword>
<dbReference type="GO" id="GO:0009279">
    <property type="term" value="C:cell outer membrane"/>
    <property type="evidence" value="ECO:0007669"/>
    <property type="project" value="UniProtKB-SubCell"/>
</dbReference>
<evidence type="ECO:0000256" key="7">
    <source>
        <dbReference type="ARBA" id="ARBA00023065"/>
    </source>
</evidence>
<protein>
    <submittedName>
        <fullName evidence="16">Enterobactin-iron outermembrane receptor protein</fullName>
    </submittedName>
</protein>
<dbReference type="RefSeq" id="WP_102521699.1">
    <property type="nucleotide sequence ID" value="NZ_LT960611.1"/>
</dbReference>
<dbReference type="PANTHER" id="PTHR32552:SF81">
    <property type="entry name" value="TONB-DEPENDENT OUTER MEMBRANE RECEPTOR"/>
    <property type="match status" value="1"/>
</dbReference>
<dbReference type="KEGG" id="vta:A0968"/>
<evidence type="ECO:0000256" key="8">
    <source>
        <dbReference type="ARBA" id="ARBA00023077"/>
    </source>
</evidence>
<keyword evidence="4" id="KW-0410">Iron transport</keyword>
<accession>A0A2N8ZAP3</accession>
<evidence type="ECO:0000256" key="1">
    <source>
        <dbReference type="ARBA" id="ARBA00004571"/>
    </source>
</evidence>
<dbReference type="OrthoDB" id="127311at2"/>
<evidence type="ECO:0000256" key="5">
    <source>
        <dbReference type="ARBA" id="ARBA00022692"/>
    </source>
</evidence>
<keyword evidence="6" id="KW-0408">Iron</keyword>
<dbReference type="AlphaFoldDB" id="A0A2N8ZAP3"/>
<reference evidence="16 17" key="1">
    <citation type="submission" date="2017-10" db="EMBL/GenBank/DDBJ databases">
        <authorList>
            <person name="Banno H."/>
            <person name="Chua N.-H."/>
        </authorList>
    </citation>
    <scope>NUCLEOTIDE SEQUENCE [LARGE SCALE GENOMIC DNA]</scope>
    <source>
        <strain evidence="16">Vibrio tapetis CECT4600</strain>
    </source>
</reference>
<evidence type="ECO:0000256" key="13">
    <source>
        <dbReference type="SAM" id="MobiDB-lite"/>
    </source>
</evidence>
<dbReference type="Pfam" id="PF00593">
    <property type="entry name" value="TonB_dep_Rec_b-barrel"/>
    <property type="match status" value="1"/>
</dbReference>
<sequence>MNRSHSDISITTLNRNRLIALGLVSISSIPFYSTANTQNDGVETYVITGDKIDKSIKDVTTSVTVISQDKLESGEYNKAKETAVLAPNVIGSSFSNISIRGISGGGAATGGLAYLTGARARVVTVVDGVTQDYSGYNFNPVTLWDVEQLEILRGPQSTAQGSSAIGGALVINTKDPTYFNEAAVRSGFENYKNGNMKYNIGLMSSGALVEDELAYRVVINGSTGEGWLNYDTNGFDTPNLSESDSLNARGKLLWEPTNIPELKAKLTLNYSKNKGEHANFASNTDEGIDSQKFTLGGRNEVRLQDSNADSIAVEVDYQIAPSVTNSLHISRSSSDIHDDAYSTGHTYDVNNETYALENRLLFNGSDSDLTGVIGLYVSNKDASLSTSNFNIATKYQTVTSAIYGESTYELSKTSRVVTGLRIENENSDKTSSTRFSGGSSKQNNRGTYYLPKLSLVHDILESTTVAATARKGYSPSGAGISFFGDEYSYDSETVSAFELSSRSLFSGGTSLNANIFYNDYRGYQAGTSSFTIENVDKSHTYGLEVEGITWVSDSVELRGSIGLLESKIDEGGAYEGNELTNAPNANIAFGVTQYLGERWTVGADAMHVGEYYSDLENTKDSKAGNYTLLDVRVSYNVGELTINAYVKNLADEDAVYYRAGSLASVGQSRTIGLSAMYRM</sequence>
<evidence type="ECO:0000256" key="12">
    <source>
        <dbReference type="RuleBase" id="RU003357"/>
    </source>
</evidence>
<dbReference type="GO" id="GO:0006826">
    <property type="term" value="P:iron ion transport"/>
    <property type="evidence" value="ECO:0007669"/>
    <property type="project" value="UniProtKB-KW"/>
</dbReference>
<dbReference type="Proteomes" id="UP000235828">
    <property type="component" value="Chromosome A"/>
</dbReference>